<organism evidence="5 6">
    <name type="scientific">Streptomyces xinghaiensis</name>
    <dbReference type="NCBI Taxonomy" id="1038928"/>
    <lineage>
        <taxon>Bacteria</taxon>
        <taxon>Bacillati</taxon>
        <taxon>Actinomycetota</taxon>
        <taxon>Actinomycetes</taxon>
        <taxon>Kitasatosporales</taxon>
        <taxon>Streptomycetaceae</taxon>
        <taxon>Streptomyces</taxon>
    </lineage>
</organism>
<accession>A0A3R7IYZ9</accession>
<dbReference type="CDD" id="cd06464">
    <property type="entry name" value="ACD_sHsps-like"/>
    <property type="match status" value="1"/>
</dbReference>
<dbReference type="EMBL" id="JNAD02000001">
    <property type="protein sequence ID" value="RKM99493.1"/>
    <property type="molecule type" value="Genomic_DNA"/>
</dbReference>
<reference evidence="5 6" key="1">
    <citation type="journal article" date="2014" name="Genome Announc.">
        <title>Draft Genome Sequence of Streptomyces fradiae ATCC 19609, a Strain Highly Sensitive to Antibiotics.</title>
        <authorList>
            <person name="Bekker O.B."/>
            <person name="Klimina K.M."/>
            <person name="Vatlin A.A."/>
            <person name="Zakharevich N.V."/>
            <person name="Kasianov A.S."/>
            <person name="Danilenko V.N."/>
        </authorList>
    </citation>
    <scope>NUCLEOTIDE SEQUENCE [LARGE SCALE GENOMIC DNA]</scope>
    <source>
        <strain evidence="5 6">ATCC 19609</strain>
    </source>
</reference>
<comment type="similarity">
    <text evidence="2 3">Belongs to the small heat shock protein (HSP20) family.</text>
</comment>
<evidence type="ECO:0000313" key="6">
    <source>
        <dbReference type="Proteomes" id="UP000028058"/>
    </source>
</evidence>
<proteinExistence type="inferred from homology"/>
<dbReference type="PANTHER" id="PTHR46733:SF4">
    <property type="entry name" value="HEAT SHOCK PROTEIN 21, CHLOROPLASTIC"/>
    <property type="match status" value="1"/>
</dbReference>
<gene>
    <name evidence="5" type="ORF">SFRA_002085</name>
</gene>
<dbReference type="SUPFAM" id="SSF49764">
    <property type="entry name" value="HSP20-like chaperones"/>
    <property type="match status" value="1"/>
</dbReference>
<dbReference type="OrthoDB" id="9809760at2"/>
<dbReference type="InterPro" id="IPR002068">
    <property type="entry name" value="A-crystallin/Hsp20_dom"/>
</dbReference>
<dbReference type="InterPro" id="IPR008978">
    <property type="entry name" value="HSP20-like_chaperone"/>
</dbReference>
<evidence type="ECO:0000259" key="4">
    <source>
        <dbReference type="PROSITE" id="PS01031"/>
    </source>
</evidence>
<keyword evidence="6" id="KW-1185">Reference proteome</keyword>
<dbReference type="AlphaFoldDB" id="A0A3R7IYZ9"/>
<dbReference type="InterPro" id="IPR044587">
    <property type="entry name" value="HSP21-like"/>
</dbReference>
<evidence type="ECO:0000313" key="5">
    <source>
        <dbReference type="EMBL" id="RKM99493.1"/>
    </source>
</evidence>
<dbReference type="PANTHER" id="PTHR46733">
    <property type="entry name" value="26.5 KDA HEAT SHOCK PROTEIN, MITOCHONDRIAL"/>
    <property type="match status" value="1"/>
</dbReference>
<name>A0A3R7IYZ9_9ACTN</name>
<comment type="caution">
    <text evidence="5">The sequence shown here is derived from an EMBL/GenBank/DDBJ whole genome shotgun (WGS) entry which is preliminary data.</text>
</comment>
<protein>
    <submittedName>
        <fullName evidence="5">Hsp20/alpha crystallin family protein</fullName>
    </submittedName>
</protein>
<evidence type="ECO:0000256" key="3">
    <source>
        <dbReference type="RuleBase" id="RU003616"/>
    </source>
</evidence>
<dbReference type="PROSITE" id="PS01031">
    <property type="entry name" value="SHSP"/>
    <property type="match status" value="1"/>
</dbReference>
<keyword evidence="1" id="KW-0346">Stress response</keyword>
<dbReference type="Proteomes" id="UP000028058">
    <property type="component" value="Unassembled WGS sequence"/>
</dbReference>
<feature type="domain" description="SHSP" evidence="4">
    <location>
        <begin position="41"/>
        <end position="152"/>
    </location>
</feature>
<evidence type="ECO:0000256" key="1">
    <source>
        <dbReference type="ARBA" id="ARBA00023016"/>
    </source>
</evidence>
<dbReference type="Gene3D" id="2.60.40.790">
    <property type="match status" value="1"/>
</dbReference>
<dbReference type="Pfam" id="PF00011">
    <property type="entry name" value="HSP20"/>
    <property type="match status" value="1"/>
</dbReference>
<dbReference type="GO" id="GO:0009408">
    <property type="term" value="P:response to heat"/>
    <property type="evidence" value="ECO:0007669"/>
    <property type="project" value="InterPro"/>
</dbReference>
<sequence>MTLPVRHRTAVPSWGPFREFEELYDRMGRLLSGGFPPSGELAESGMWSPLADIEESDDGYAVDLELPGVGKDQIMIEAMESQLIVRGEVEEKERKGVLRQQSRRYGRFAYRWSLPADADTDNITAELADGVLGVRIPKTENAKRRRRVKIKG</sequence>
<evidence type="ECO:0000256" key="2">
    <source>
        <dbReference type="PROSITE-ProRule" id="PRU00285"/>
    </source>
</evidence>